<reference evidence="2 3" key="1">
    <citation type="journal article" date="2017" name="Environ. Microbiol.">
        <title>Decay of the glycolytic pathway and adaptation to intranuclear parasitism within Enterocytozoonidae microsporidia.</title>
        <authorList>
            <person name="Wiredu Boakye D."/>
            <person name="Jaroenlak P."/>
            <person name="Prachumwat A."/>
            <person name="Williams T.A."/>
            <person name="Bateman K.S."/>
            <person name="Itsathitphaisarn O."/>
            <person name="Sritunyalucksana K."/>
            <person name="Paszkiewicz K.H."/>
            <person name="Moore K.A."/>
            <person name="Stentiford G.D."/>
            <person name="Williams B.A."/>
        </authorList>
    </citation>
    <scope>NUCLEOTIDE SEQUENCE [LARGE SCALE GENOMIC DNA]</scope>
    <source>
        <strain evidence="2 3">GB1</strain>
    </source>
</reference>
<feature type="transmembrane region" description="Helical" evidence="1">
    <location>
        <begin position="39"/>
        <end position="59"/>
    </location>
</feature>
<evidence type="ECO:0000313" key="2">
    <source>
        <dbReference type="EMBL" id="ORD96649.1"/>
    </source>
</evidence>
<keyword evidence="3" id="KW-1185">Reference proteome</keyword>
<protein>
    <submittedName>
        <fullName evidence="2">Uncharacterized protein</fullName>
    </submittedName>
</protein>
<dbReference type="AlphaFoldDB" id="A0A1X0QA22"/>
<feature type="transmembrane region" description="Helical" evidence="1">
    <location>
        <begin position="565"/>
        <end position="581"/>
    </location>
</feature>
<comment type="caution">
    <text evidence="2">The sequence shown here is derived from an EMBL/GenBank/DDBJ whole genome shotgun (WGS) entry which is preliminary data.</text>
</comment>
<dbReference type="Proteomes" id="UP000192356">
    <property type="component" value="Unassembled WGS sequence"/>
</dbReference>
<keyword evidence="1" id="KW-0472">Membrane</keyword>
<evidence type="ECO:0000313" key="3">
    <source>
        <dbReference type="Proteomes" id="UP000192356"/>
    </source>
</evidence>
<dbReference type="VEuPathDB" id="MicrosporidiaDB:A0H76_1380"/>
<name>A0A1X0QA22_9MICR</name>
<organism evidence="2 3">
    <name type="scientific">Hepatospora eriocheir</name>
    <dbReference type="NCBI Taxonomy" id="1081669"/>
    <lineage>
        <taxon>Eukaryota</taxon>
        <taxon>Fungi</taxon>
        <taxon>Fungi incertae sedis</taxon>
        <taxon>Microsporidia</taxon>
        <taxon>Hepatosporidae</taxon>
        <taxon>Hepatospora</taxon>
    </lineage>
</organism>
<feature type="transmembrane region" description="Helical" evidence="1">
    <location>
        <begin position="344"/>
        <end position="366"/>
    </location>
</feature>
<dbReference type="OrthoDB" id="2191972at2759"/>
<dbReference type="VEuPathDB" id="MicrosporidiaDB:HERIO_1419"/>
<feature type="transmembrane region" description="Helical" evidence="1">
    <location>
        <begin position="315"/>
        <end position="337"/>
    </location>
</feature>
<gene>
    <name evidence="2" type="ORF">HERIO_1419</name>
</gene>
<keyword evidence="1" id="KW-1133">Transmembrane helix</keyword>
<feature type="transmembrane region" description="Helical" evidence="1">
    <location>
        <begin position="68"/>
        <end position="87"/>
    </location>
</feature>
<keyword evidence="1" id="KW-0812">Transmembrane</keyword>
<sequence length="582" mass="67198">MSICLEDIRNFILGNPLKIANEKTIQSYFIDSIVDNSKFAVFLGLLAVIVLASLLIIVASKGRTRGRFYLILAGVVLIYSGLSYRYAHLILSFDAVRVNSFNDIETENNQNDGSNNLINKISNNLLEVPMNDFNDTEDSNTDSNKRKLFTEMVSAKQSKMNTKYNFGLKNSKNLKNSFDFDDDEDDLYMSKIVKTFEEENDSNKKMSEIVDIMKSGSVTLKNLLKKFDKIFDCFYCESMKIEKEMSSFNANIKNFNLDAKEIQNDIKIGINLCKTVENLVNKPSTDNISSLFGIKSKNDNRNKNNTQVDNVDTSLTILTIYFIIQISLFLYFIVTIICGFDFSILLRIMIFLCLVLDITLGVYIMIYSHFLDKICVVGNVNGCRSTFTNGFAEFAATTGLNLKTVNKSQKDKMYSEINRIQTQTDNYMIEISNYIEFDPIQKFKIKQVQFNNMFDKIEFVFEDFDNLTNHKVDKENFFKLIKKLKKVLEDIGLTLETQITMKDVLKIYSREVAFLAFIKSEKENLYRQVDKQMTRSRMLNMSDTEKDCWNHKRMVCHYKKIADNLWAYLLIGGLVLIPFVAF</sequence>
<proteinExistence type="predicted"/>
<dbReference type="EMBL" id="LVKB01000070">
    <property type="protein sequence ID" value="ORD96649.1"/>
    <property type="molecule type" value="Genomic_DNA"/>
</dbReference>
<evidence type="ECO:0000256" key="1">
    <source>
        <dbReference type="SAM" id="Phobius"/>
    </source>
</evidence>
<accession>A0A1X0QA22</accession>